<proteinExistence type="predicted"/>
<dbReference type="EMBL" id="LCJG01000035">
    <property type="protein sequence ID" value="KKT72515.1"/>
    <property type="molecule type" value="Genomic_DNA"/>
</dbReference>
<name>A0A0G1JMB0_9BACT</name>
<evidence type="ECO:0000313" key="2">
    <source>
        <dbReference type="Proteomes" id="UP000034835"/>
    </source>
</evidence>
<protein>
    <submittedName>
        <fullName evidence="1">Uncharacterized protein</fullName>
    </submittedName>
</protein>
<comment type="caution">
    <text evidence="1">The sequence shown here is derived from an EMBL/GenBank/DDBJ whole genome shotgun (WGS) entry which is preliminary data.</text>
</comment>
<dbReference type="Proteomes" id="UP000034835">
    <property type="component" value="Unassembled WGS sequence"/>
</dbReference>
<dbReference type="AlphaFoldDB" id="A0A0G1JMB0"/>
<sequence>MSDGEKQEDENHVELSEVSLGFLKTTKAMELCKKKNLETSPELIDLAIKSVGRLEKITKEVAEKNGLIIDKEKMLGGLFDTLDEAHGNFGRDKVSFSDFLGALADENFQVDVNVVDPLEYFSEIGNIASVSSMKGEIDRIREEFPGESAPEEVATKLINYIDENHHVGVDHDMYLRDLSRGKDHNKTMKYLLKNISLGEALCPSFVGKYAEASVQYGNGMIGAVLDGTHRVAAALVTGQKLLVIEVDMDKVILRNNT</sequence>
<dbReference type="STRING" id="1618384.UW68_C0035G0005"/>
<evidence type="ECO:0000313" key="1">
    <source>
        <dbReference type="EMBL" id="KKT72515.1"/>
    </source>
</evidence>
<organism evidence="1 2">
    <name type="scientific">Candidatus Collierbacteria bacterium GW2011_GWB1_44_6</name>
    <dbReference type="NCBI Taxonomy" id="1618384"/>
    <lineage>
        <taxon>Bacteria</taxon>
        <taxon>Candidatus Collieribacteriota</taxon>
    </lineage>
</organism>
<accession>A0A0G1JMB0</accession>
<gene>
    <name evidence="1" type="ORF">UW68_C0035G0005</name>
</gene>
<reference evidence="1 2" key="1">
    <citation type="journal article" date="2015" name="Nature">
        <title>rRNA introns, odd ribosomes, and small enigmatic genomes across a large radiation of phyla.</title>
        <authorList>
            <person name="Brown C.T."/>
            <person name="Hug L.A."/>
            <person name="Thomas B.C."/>
            <person name="Sharon I."/>
            <person name="Castelle C.J."/>
            <person name="Singh A."/>
            <person name="Wilkins M.J."/>
            <person name="Williams K.H."/>
            <person name="Banfield J.F."/>
        </authorList>
    </citation>
    <scope>NUCLEOTIDE SEQUENCE [LARGE SCALE GENOMIC DNA]</scope>
</reference>